<evidence type="ECO:0000256" key="1">
    <source>
        <dbReference type="ARBA" id="ARBA00022694"/>
    </source>
</evidence>
<dbReference type="NCBIfam" id="TIGR00188">
    <property type="entry name" value="rnpA"/>
    <property type="match status" value="1"/>
</dbReference>
<dbReference type="STRING" id="690567.850"/>
<dbReference type="GO" id="GO:0001682">
    <property type="term" value="P:tRNA 5'-leader removal"/>
    <property type="evidence" value="ECO:0007669"/>
    <property type="project" value="UniProtKB-UniRule"/>
</dbReference>
<dbReference type="HAMAP" id="MF_00227">
    <property type="entry name" value="RNase_P"/>
    <property type="match status" value="1"/>
</dbReference>
<evidence type="ECO:0000313" key="9">
    <source>
        <dbReference type="Proteomes" id="UP000045545"/>
    </source>
</evidence>
<evidence type="ECO:0000256" key="3">
    <source>
        <dbReference type="ARBA" id="ARBA00022759"/>
    </source>
</evidence>
<comment type="subunit">
    <text evidence="6">Consists of a catalytic RNA component (M1 or rnpB) and a protein subunit.</text>
</comment>
<gene>
    <name evidence="6" type="primary">rnpA</name>
    <name evidence="8" type="ORF">850</name>
</gene>
<evidence type="ECO:0000256" key="2">
    <source>
        <dbReference type="ARBA" id="ARBA00022722"/>
    </source>
</evidence>
<evidence type="ECO:0000256" key="6">
    <source>
        <dbReference type="HAMAP-Rule" id="MF_00227"/>
    </source>
</evidence>
<comment type="function">
    <text evidence="6">RNaseP catalyzes the removal of the 5'-leader sequence from pre-tRNA to produce the mature 5'-terminus. It can also cleave other RNA substrates such as 4.5S RNA. The protein component plays an auxiliary but essential role in vivo by binding to the 5'-leader sequence and broadening the substrate specificity of the ribozyme.</text>
</comment>
<dbReference type="RefSeq" id="WP_046496184.1">
    <property type="nucleotide sequence ID" value="NZ_CGIH01000012.1"/>
</dbReference>
<dbReference type="PANTHER" id="PTHR33992">
    <property type="entry name" value="RIBONUCLEASE P PROTEIN COMPONENT"/>
    <property type="match status" value="1"/>
</dbReference>
<dbReference type="PANTHER" id="PTHR33992:SF1">
    <property type="entry name" value="RIBONUCLEASE P PROTEIN COMPONENT"/>
    <property type="match status" value="1"/>
</dbReference>
<dbReference type="GO" id="GO:0042781">
    <property type="term" value="F:3'-tRNA processing endoribonuclease activity"/>
    <property type="evidence" value="ECO:0007669"/>
    <property type="project" value="TreeGrafter"/>
</dbReference>
<sequence length="111" mass="12980">MLDKKHRINKKAEYNYIYKNGKKIQGRYIIVFIASNTLEYSRFGIVSSKKTGNAVVRNRAKRQLRAIIHNNLNKINGGYDTVIITRYNITQADFKLMEKDLLSIFKKARLI</sequence>
<reference evidence="8 9" key="1">
    <citation type="submission" date="2015-03" db="EMBL/GenBank/DDBJ databases">
        <authorList>
            <person name="Murphy D."/>
        </authorList>
    </citation>
    <scope>NUCLEOTIDE SEQUENCE [LARGE SCALE GENOMIC DNA]</scope>
    <source>
        <strain evidence="8 9">OL-4</strain>
    </source>
</reference>
<evidence type="ECO:0000256" key="5">
    <source>
        <dbReference type="ARBA" id="ARBA00022884"/>
    </source>
</evidence>
<evidence type="ECO:0000256" key="7">
    <source>
        <dbReference type="NCBIfam" id="TIGR00188"/>
    </source>
</evidence>
<proteinExistence type="inferred from homology"/>
<comment type="similarity">
    <text evidence="6">Belongs to the RnpA family.</text>
</comment>
<comment type="catalytic activity">
    <reaction evidence="6">
        <text>Endonucleolytic cleavage of RNA, removing 5'-extranucleotides from tRNA precursor.</text>
        <dbReference type="EC" id="3.1.26.5"/>
    </reaction>
</comment>
<dbReference type="AlphaFoldDB" id="A0A0E4C852"/>
<dbReference type="Gene3D" id="3.30.230.10">
    <property type="match status" value="1"/>
</dbReference>
<dbReference type="GO" id="GO:0000049">
    <property type="term" value="F:tRNA binding"/>
    <property type="evidence" value="ECO:0007669"/>
    <property type="project" value="UniProtKB-UniRule"/>
</dbReference>
<protein>
    <recommendedName>
        <fullName evidence="6 7">Ribonuclease P protein component</fullName>
        <shortName evidence="6">RNase P protein</shortName>
        <shortName evidence="6">RNaseP protein</shortName>
        <ecNumber evidence="6 7">3.1.26.5</ecNumber>
    </recommendedName>
    <alternativeName>
        <fullName evidence="6">Protein C5</fullName>
    </alternativeName>
</protein>
<keyword evidence="5 6" id="KW-0694">RNA-binding</keyword>
<keyword evidence="2 6" id="KW-0540">Nuclease</keyword>
<dbReference type="SUPFAM" id="SSF54211">
    <property type="entry name" value="Ribosomal protein S5 domain 2-like"/>
    <property type="match status" value="1"/>
</dbReference>
<evidence type="ECO:0000313" key="8">
    <source>
        <dbReference type="EMBL" id="CFX25171.1"/>
    </source>
</evidence>
<evidence type="ECO:0000256" key="4">
    <source>
        <dbReference type="ARBA" id="ARBA00022801"/>
    </source>
</evidence>
<dbReference type="OrthoDB" id="9810867at2"/>
<keyword evidence="3 6" id="KW-0255">Endonuclease</keyword>
<dbReference type="Pfam" id="PF00825">
    <property type="entry name" value="Ribonuclease_P"/>
    <property type="match status" value="1"/>
</dbReference>
<dbReference type="InterPro" id="IPR014721">
    <property type="entry name" value="Ribsml_uS5_D2-typ_fold_subgr"/>
</dbReference>
<dbReference type="EMBL" id="CGIH01000012">
    <property type="protein sequence ID" value="CFX25171.1"/>
    <property type="molecule type" value="Genomic_DNA"/>
</dbReference>
<dbReference type="GO" id="GO:0030677">
    <property type="term" value="C:ribonuclease P complex"/>
    <property type="evidence" value="ECO:0007669"/>
    <property type="project" value="TreeGrafter"/>
</dbReference>
<dbReference type="InterPro" id="IPR020568">
    <property type="entry name" value="Ribosomal_Su5_D2-typ_SF"/>
</dbReference>
<keyword evidence="9" id="KW-1185">Reference proteome</keyword>
<keyword evidence="4 6" id="KW-0378">Hydrolase</keyword>
<accession>A0A0E4C852</accession>
<organism evidence="8 9">
    <name type="scientific">Syntrophomonas zehnderi OL-4</name>
    <dbReference type="NCBI Taxonomy" id="690567"/>
    <lineage>
        <taxon>Bacteria</taxon>
        <taxon>Bacillati</taxon>
        <taxon>Bacillota</taxon>
        <taxon>Clostridia</taxon>
        <taxon>Eubacteriales</taxon>
        <taxon>Syntrophomonadaceae</taxon>
        <taxon>Syntrophomonas</taxon>
    </lineage>
</organism>
<name>A0A0E4C852_9FIRM</name>
<dbReference type="InterPro" id="IPR000100">
    <property type="entry name" value="RNase_P"/>
</dbReference>
<dbReference type="Proteomes" id="UP000045545">
    <property type="component" value="Unassembled WGS sequence"/>
</dbReference>
<keyword evidence="1 6" id="KW-0819">tRNA processing</keyword>
<dbReference type="GO" id="GO:0004526">
    <property type="term" value="F:ribonuclease P activity"/>
    <property type="evidence" value="ECO:0007669"/>
    <property type="project" value="UniProtKB-UniRule"/>
</dbReference>
<dbReference type="EC" id="3.1.26.5" evidence="6 7"/>